<reference evidence="1" key="1">
    <citation type="submission" date="2014-11" db="EMBL/GenBank/DDBJ databases">
        <authorList>
            <person name="Amaro Gonzalez C."/>
        </authorList>
    </citation>
    <scope>NUCLEOTIDE SEQUENCE</scope>
</reference>
<dbReference type="EMBL" id="GBXM01079421">
    <property type="protein sequence ID" value="JAH29156.1"/>
    <property type="molecule type" value="Transcribed_RNA"/>
</dbReference>
<sequence>MANHTRSAAVNSYISLFYSYPVQELKRLTYHPPRLEQFHHRVNRTADSTN</sequence>
<dbReference type="AlphaFoldDB" id="A0A0E9RJ12"/>
<proteinExistence type="predicted"/>
<accession>A0A0E9RJ12</accession>
<name>A0A0E9RJ12_ANGAN</name>
<reference evidence="1" key="2">
    <citation type="journal article" date="2015" name="Fish Shellfish Immunol.">
        <title>Early steps in the European eel (Anguilla anguilla)-Vibrio vulnificus interaction in the gills: Role of the RtxA13 toxin.</title>
        <authorList>
            <person name="Callol A."/>
            <person name="Pajuelo D."/>
            <person name="Ebbesson L."/>
            <person name="Teles M."/>
            <person name="MacKenzie S."/>
            <person name="Amaro C."/>
        </authorList>
    </citation>
    <scope>NUCLEOTIDE SEQUENCE</scope>
</reference>
<organism evidence="1">
    <name type="scientific">Anguilla anguilla</name>
    <name type="common">European freshwater eel</name>
    <name type="synonym">Muraena anguilla</name>
    <dbReference type="NCBI Taxonomy" id="7936"/>
    <lineage>
        <taxon>Eukaryota</taxon>
        <taxon>Metazoa</taxon>
        <taxon>Chordata</taxon>
        <taxon>Craniata</taxon>
        <taxon>Vertebrata</taxon>
        <taxon>Euteleostomi</taxon>
        <taxon>Actinopterygii</taxon>
        <taxon>Neopterygii</taxon>
        <taxon>Teleostei</taxon>
        <taxon>Anguilliformes</taxon>
        <taxon>Anguillidae</taxon>
        <taxon>Anguilla</taxon>
    </lineage>
</organism>
<protein>
    <submittedName>
        <fullName evidence="1">Uncharacterized protein</fullName>
    </submittedName>
</protein>
<evidence type="ECO:0000313" key="1">
    <source>
        <dbReference type="EMBL" id="JAH29156.1"/>
    </source>
</evidence>